<dbReference type="GO" id="GO:0005524">
    <property type="term" value="F:ATP binding"/>
    <property type="evidence" value="ECO:0007669"/>
    <property type="project" value="UniProtKB-KW"/>
</dbReference>
<gene>
    <name evidence="7" type="ORF">Malapachy_0740</name>
</gene>
<dbReference type="EMBL" id="LGAV01000003">
    <property type="protein sequence ID" value="KOS14704.1"/>
    <property type="molecule type" value="Genomic_DNA"/>
</dbReference>
<keyword evidence="4" id="KW-0648">Protein biosynthesis</keyword>
<dbReference type="PANTHER" id="PTHR22594:SF34">
    <property type="entry name" value="ASPARAGINE--TRNA LIGASE, MITOCHONDRIAL-RELATED"/>
    <property type="match status" value="1"/>
</dbReference>
<dbReference type="InterPro" id="IPR012340">
    <property type="entry name" value="NA-bd_OB-fold"/>
</dbReference>
<evidence type="ECO:0000256" key="4">
    <source>
        <dbReference type="ARBA" id="ARBA00022917"/>
    </source>
</evidence>
<dbReference type="Gene3D" id="3.90.226.10">
    <property type="entry name" value="2-enoyl-CoA Hydratase, Chain A, domain 1"/>
    <property type="match status" value="1"/>
</dbReference>
<dbReference type="VEuPathDB" id="FungiDB:Malapachy_0740"/>
<keyword evidence="5 7" id="KW-0030">Aminoacyl-tRNA synthetase</keyword>
<accession>A0A0M8MUQ3</accession>
<keyword evidence="3" id="KW-0067">ATP-binding</keyword>
<dbReference type="InterPro" id="IPR004364">
    <property type="entry name" value="Aa-tRNA-synt_II"/>
</dbReference>
<dbReference type="SUPFAM" id="SSF55681">
    <property type="entry name" value="Class II aaRS and biotin synthetases"/>
    <property type="match status" value="1"/>
</dbReference>
<sequence>MATLLRLKGGATSWMTQRASARTALIARHMTTTAPSPSPETLAKLRDASSPVQLLSDGTMRIVQLNREKALNAINMDMIDLIEVALADVVPSPNAATVLFRGVGRSICAGGDIMSLVKAANSDSQEKQMESVHFFQKELRQNWYVHTLRDKSSELGHPKTYIGLWDGIIMGGGVGMTVHGSVRIASERTLFAMPETGIGYFPDVGLLHTFSRLDGAIGMYLGLTGARLSGADVYLTGLATHYVRSSSVDELVRRLSSMPIHSAAKEETIVEAINEFASDPFQEDEMLASKSVFLGDRRIALDFAFSRGSVEQILAALDDMAQRRTDSYTGKELQQRGLSLTDEIVSWASETHATLLARSPRALKVTFRGIQLARDQTLAENMHMNLRVATAFCDLSIGRDFYTGVMHVLGRDPKTGKRNEGNPAWEPSRVEDVSDEYIQTMFFGDHAKAQKAGLRLPLLTLDNVPAAPKNREGRQARDAEVRGVGPLRWNPKHNPHALPSEAELAALYEGSHPAAGSYVLEPQELLDTIAAYRHNKPTLRLKVQDWLDRRARASRPDTKRVPSMPCTLHQLRMRSESQLANSQALASEPITAHGWILSARHQKTRTFLEIDDGTLGGSATMQVVVPGDVRTLTPGQAVRLQGHMAPGRGKRASQRVELHADEATVLGPCDLATYPLANAMQKKEQDTKTMDVVRHASHFKPRTAHFAAISRTRARVELGMAAWCMSNDFCKVAPPVLTSSDCEGGGEIFQVVAHADIVPTQPTPHEKLTSFWSGNGAYLTVSTQLHLEAYAMGLSRVWTLCPVFRAEGSATNRHLAEFWMMEAEMCWLPEGPSGMHETINALEHIIKSGLQAAWQDERAVDDMTFLQVERPTTWIETPWPRMTYTDAVRLLRTQGPMPPPVWGESLRSEHERWLAEYAQGPIVITDYPSGIKPFYMRENDERITLTEDLHPERVGEEKTTVACFDLLVPHVGELAGGSVREERHDKLVRRMEAMGIQAEQLRWYTDDLRRYGGAPHGGMCVT</sequence>
<dbReference type="InterPro" id="IPR029045">
    <property type="entry name" value="ClpP/crotonase-like_dom_sf"/>
</dbReference>
<dbReference type="InterPro" id="IPR045864">
    <property type="entry name" value="aa-tRNA-synth_II/BPL/LPL"/>
</dbReference>
<dbReference type="InterPro" id="IPR006195">
    <property type="entry name" value="aa-tRNA-synth_II"/>
</dbReference>
<reference evidence="7 8" key="1">
    <citation type="submission" date="2015-07" db="EMBL/GenBank/DDBJ databases">
        <title>Draft Genome Sequence of Malassezia furfur CBS1878 and Malassezia pachydermatis CBS1879.</title>
        <authorList>
            <person name="Triana S."/>
            <person name="Ohm R."/>
            <person name="Gonzalez A."/>
            <person name="DeCock H."/>
            <person name="Restrepo S."/>
            <person name="Celis A."/>
        </authorList>
    </citation>
    <scope>NUCLEOTIDE SEQUENCE [LARGE SCALE GENOMIC DNA]</scope>
    <source>
        <strain evidence="7 8">CBS 1879</strain>
    </source>
</reference>
<keyword evidence="8" id="KW-1185">Reference proteome</keyword>
<evidence type="ECO:0000256" key="2">
    <source>
        <dbReference type="ARBA" id="ARBA00022741"/>
    </source>
</evidence>
<dbReference type="Pfam" id="PF16113">
    <property type="entry name" value="ECH_2"/>
    <property type="match status" value="1"/>
</dbReference>
<keyword evidence="2" id="KW-0547">Nucleotide-binding</keyword>
<dbReference type="Proteomes" id="UP000037751">
    <property type="component" value="Unassembled WGS sequence"/>
</dbReference>
<dbReference type="CDD" id="cd06558">
    <property type="entry name" value="crotonase-like"/>
    <property type="match status" value="1"/>
</dbReference>
<evidence type="ECO:0000313" key="7">
    <source>
        <dbReference type="EMBL" id="KOS14704.1"/>
    </source>
</evidence>
<dbReference type="RefSeq" id="XP_017992336.1">
    <property type="nucleotide sequence ID" value="XM_018135254.1"/>
</dbReference>
<evidence type="ECO:0000259" key="6">
    <source>
        <dbReference type="PROSITE" id="PS50862"/>
    </source>
</evidence>
<dbReference type="STRING" id="77020.A0A0M8MUQ3"/>
<protein>
    <submittedName>
        <fullName evidence="7">Asparaginyl-trna synthetase</fullName>
    </submittedName>
</protein>
<dbReference type="SUPFAM" id="SSF52096">
    <property type="entry name" value="ClpP/crotonase"/>
    <property type="match status" value="1"/>
</dbReference>
<dbReference type="InterPro" id="IPR045004">
    <property type="entry name" value="ECH_dom"/>
</dbReference>
<dbReference type="Gene3D" id="3.30.930.10">
    <property type="entry name" value="Bira Bifunctional Protein, Domain 2"/>
    <property type="match status" value="1"/>
</dbReference>
<dbReference type="Pfam" id="PF00152">
    <property type="entry name" value="tRNA-synt_2"/>
    <property type="match status" value="1"/>
</dbReference>
<organism evidence="7 8">
    <name type="scientific">Malassezia pachydermatis</name>
    <dbReference type="NCBI Taxonomy" id="77020"/>
    <lineage>
        <taxon>Eukaryota</taxon>
        <taxon>Fungi</taxon>
        <taxon>Dikarya</taxon>
        <taxon>Basidiomycota</taxon>
        <taxon>Ustilaginomycotina</taxon>
        <taxon>Malasseziomycetes</taxon>
        <taxon>Malasseziales</taxon>
        <taxon>Malasseziaceae</taxon>
        <taxon>Malassezia</taxon>
    </lineage>
</organism>
<evidence type="ECO:0000313" key="8">
    <source>
        <dbReference type="Proteomes" id="UP000037751"/>
    </source>
</evidence>
<proteinExistence type="predicted"/>
<dbReference type="PROSITE" id="PS50862">
    <property type="entry name" value="AA_TRNA_LIGASE_II"/>
    <property type="match status" value="1"/>
</dbReference>
<dbReference type="SUPFAM" id="SSF50249">
    <property type="entry name" value="Nucleic acid-binding proteins"/>
    <property type="match status" value="1"/>
</dbReference>
<name>A0A0M8MUQ3_9BASI</name>
<dbReference type="PRINTS" id="PR01042">
    <property type="entry name" value="TRNASYNTHASP"/>
</dbReference>
<evidence type="ECO:0000256" key="1">
    <source>
        <dbReference type="ARBA" id="ARBA00022598"/>
    </source>
</evidence>
<dbReference type="InterPro" id="IPR002312">
    <property type="entry name" value="Asp/Asn-tRNA-synth_IIb"/>
</dbReference>
<dbReference type="Gene3D" id="2.40.50.140">
    <property type="entry name" value="Nucleic acid-binding proteins"/>
    <property type="match status" value="1"/>
</dbReference>
<dbReference type="PANTHER" id="PTHR22594">
    <property type="entry name" value="ASPARTYL/LYSYL-TRNA SYNTHETASE"/>
    <property type="match status" value="1"/>
</dbReference>
<feature type="domain" description="Aminoacyl-transfer RNA synthetases class-II family profile" evidence="6">
    <location>
        <begin position="796"/>
        <end position="1011"/>
    </location>
</feature>
<dbReference type="GO" id="GO:0005739">
    <property type="term" value="C:mitochondrion"/>
    <property type="evidence" value="ECO:0007669"/>
    <property type="project" value="TreeGrafter"/>
</dbReference>
<dbReference type="GO" id="GO:0006421">
    <property type="term" value="P:asparaginyl-tRNA aminoacylation"/>
    <property type="evidence" value="ECO:0007669"/>
    <property type="project" value="TreeGrafter"/>
</dbReference>
<comment type="caution">
    <text evidence="7">The sequence shown here is derived from an EMBL/GenBank/DDBJ whole genome shotgun (WGS) entry which is preliminary data.</text>
</comment>
<keyword evidence="1" id="KW-0436">Ligase</keyword>
<evidence type="ECO:0000256" key="5">
    <source>
        <dbReference type="ARBA" id="ARBA00023146"/>
    </source>
</evidence>
<dbReference type="OrthoDB" id="1737613at2759"/>
<dbReference type="AlphaFoldDB" id="A0A0M8MUQ3"/>
<dbReference type="GeneID" id="28727129"/>
<dbReference type="GO" id="GO:0004816">
    <property type="term" value="F:asparagine-tRNA ligase activity"/>
    <property type="evidence" value="ECO:0007669"/>
    <property type="project" value="TreeGrafter"/>
</dbReference>
<evidence type="ECO:0000256" key="3">
    <source>
        <dbReference type="ARBA" id="ARBA00022840"/>
    </source>
</evidence>